<feature type="region of interest" description="Disordered" evidence="5">
    <location>
        <begin position="1"/>
        <end position="33"/>
    </location>
</feature>
<dbReference type="InterPro" id="IPR050307">
    <property type="entry name" value="Sterol_Desaturase_Related"/>
</dbReference>
<evidence type="ECO:0000313" key="8">
    <source>
        <dbReference type="EMBL" id="KAB7495119.1"/>
    </source>
</evidence>
<reference evidence="8 9" key="1">
    <citation type="journal article" date="2019" name="PLoS Biol.">
        <title>Sex chromosomes control vertical transmission of feminizing Wolbachia symbionts in an isopod.</title>
        <authorList>
            <person name="Becking T."/>
            <person name="Chebbi M.A."/>
            <person name="Giraud I."/>
            <person name="Moumen B."/>
            <person name="Laverre T."/>
            <person name="Caubet Y."/>
            <person name="Peccoud J."/>
            <person name="Gilbert C."/>
            <person name="Cordaux R."/>
        </authorList>
    </citation>
    <scope>NUCLEOTIDE SEQUENCE [LARGE SCALE GENOMIC DNA]</scope>
    <source>
        <strain evidence="8">ANa2</strain>
        <tissue evidence="8">Whole body excluding digestive tract and cuticle</tissue>
    </source>
</reference>
<dbReference type="InterPro" id="IPR006694">
    <property type="entry name" value="Fatty_acid_hydroxylase"/>
</dbReference>
<keyword evidence="2 6" id="KW-0812">Transmembrane</keyword>
<evidence type="ECO:0000256" key="1">
    <source>
        <dbReference type="ARBA" id="ARBA00004370"/>
    </source>
</evidence>
<evidence type="ECO:0000259" key="7">
    <source>
        <dbReference type="Pfam" id="PF04116"/>
    </source>
</evidence>
<dbReference type="GO" id="GO:0016020">
    <property type="term" value="C:membrane"/>
    <property type="evidence" value="ECO:0007669"/>
    <property type="project" value="UniProtKB-SubCell"/>
</dbReference>
<name>A0A5N5SNE5_9CRUS</name>
<dbReference type="Pfam" id="PF04116">
    <property type="entry name" value="FA_hydroxylase"/>
    <property type="match status" value="1"/>
</dbReference>
<evidence type="ECO:0000256" key="5">
    <source>
        <dbReference type="SAM" id="MobiDB-lite"/>
    </source>
</evidence>
<gene>
    <name evidence="8" type="primary">erg32</name>
    <name evidence="8" type="ORF">Anas_13901</name>
</gene>
<comment type="caution">
    <text evidence="8">The sequence shown here is derived from an EMBL/GenBank/DDBJ whole genome shotgun (WGS) entry which is preliminary data.</text>
</comment>
<keyword evidence="3 6" id="KW-1133">Transmembrane helix</keyword>
<feature type="transmembrane region" description="Helical" evidence="6">
    <location>
        <begin position="234"/>
        <end position="253"/>
    </location>
</feature>
<sequence length="350" mass="41739">MAVKPPTEKRNKMTENGTKNYENGTKTYENRTKNYENGTKTYEKVSFKDPMAVTWVEKYDSVLQKYWDKIPGFLGTIIASVVVFILGSTIRGEWLHILVHFLRAFYKRKDISESFEERSNTSDSFESTLFGVDLEKYYLKDLPFFWIVATTVSYVCYFGLGGFLHWYYYVRRRDRAHEWKCQPDKWLSPDLERHEILLGSFSLILGSTMSAIISSYVINGGPTTIYYDITEYGWLWYFLSWPVVFIWQDYLTYWHHRIYHMPFLYKHFHKLHHKYKQPTAFSVTAIHPIEFLHMQFVLIHGTYRQKNKVYREDIFYGKGKDLEECSKEELKDDLNGERSGESFGLQGRRH</sequence>
<evidence type="ECO:0000256" key="6">
    <source>
        <dbReference type="SAM" id="Phobius"/>
    </source>
</evidence>
<keyword evidence="4 6" id="KW-0472">Membrane</keyword>
<feature type="compositionally biased region" description="Basic and acidic residues" evidence="5">
    <location>
        <begin position="331"/>
        <end position="340"/>
    </location>
</feature>
<feature type="transmembrane region" description="Helical" evidence="6">
    <location>
        <begin position="196"/>
        <end position="218"/>
    </location>
</feature>
<proteinExistence type="predicted"/>
<organism evidence="8 9">
    <name type="scientific">Armadillidium nasatum</name>
    <dbReference type="NCBI Taxonomy" id="96803"/>
    <lineage>
        <taxon>Eukaryota</taxon>
        <taxon>Metazoa</taxon>
        <taxon>Ecdysozoa</taxon>
        <taxon>Arthropoda</taxon>
        <taxon>Crustacea</taxon>
        <taxon>Multicrustacea</taxon>
        <taxon>Malacostraca</taxon>
        <taxon>Eumalacostraca</taxon>
        <taxon>Peracarida</taxon>
        <taxon>Isopoda</taxon>
        <taxon>Oniscidea</taxon>
        <taxon>Crinocheta</taxon>
        <taxon>Armadillidiidae</taxon>
        <taxon>Armadillidium</taxon>
    </lineage>
</organism>
<feature type="transmembrane region" description="Helical" evidence="6">
    <location>
        <begin position="70"/>
        <end position="90"/>
    </location>
</feature>
<dbReference type="GO" id="GO:0005506">
    <property type="term" value="F:iron ion binding"/>
    <property type="evidence" value="ECO:0007669"/>
    <property type="project" value="InterPro"/>
</dbReference>
<evidence type="ECO:0000256" key="2">
    <source>
        <dbReference type="ARBA" id="ARBA00022692"/>
    </source>
</evidence>
<keyword evidence="9" id="KW-1185">Reference proteome</keyword>
<accession>A0A5N5SNE5</accession>
<feature type="domain" description="Fatty acid hydroxylase" evidence="7">
    <location>
        <begin position="242"/>
        <end position="299"/>
    </location>
</feature>
<evidence type="ECO:0000256" key="4">
    <source>
        <dbReference type="ARBA" id="ARBA00023136"/>
    </source>
</evidence>
<evidence type="ECO:0000256" key="3">
    <source>
        <dbReference type="ARBA" id="ARBA00022989"/>
    </source>
</evidence>
<feature type="compositionally biased region" description="Polar residues" evidence="5">
    <location>
        <begin position="14"/>
        <end position="27"/>
    </location>
</feature>
<feature type="region of interest" description="Disordered" evidence="5">
    <location>
        <begin position="331"/>
        <end position="350"/>
    </location>
</feature>
<comment type="subcellular location">
    <subcellularLocation>
        <location evidence="1">Membrane</location>
    </subcellularLocation>
</comment>
<dbReference type="OrthoDB" id="408954at2759"/>
<dbReference type="PANTHER" id="PTHR11863">
    <property type="entry name" value="STEROL DESATURASE"/>
    <property type="match status" value="1"/>
</dbReference>
<protein>
    <submittedName>
        <fullName evidence="8">Delta(7)-sterol 5(6)-desaturase erg32</fullName>
    </submittedName>
</protein>
<evidence type="ECO:0000313" key="9">
    <source>
        <dbReference type="Proteomes" id="UP000326759"/>
    </source>
</evidence>
<dbReference type="GO" id="GO:0008610">
    <property type="term" value="P:lipid biosynthetic process"/>
    <property type="evidence" value="ECO:0007669"/>
    <property type="project" value="InterPro"/>
</dbReference>
<dbReference type="GO" id="GO:0016491">
    <property type="term" value="F:oxidoreductase activity"/>
    <property type="evidence" value="ECO:0007669"/>
    <property type="project" value="InterPro"/>
</dbReference>
<feature type="transmembrane region" description="Helical" evidence="6">
    <location>
        <begin position="144"/>
        <end position="170"/>
    </location>
</feature>
<dbReference type="EMBL" id="SEYY01023052">
    <property type="protein sequence ID" value="KAB7495119.1"/>
    <property type="molecule type" value="Genomic_DNA"/>
</dbReference>
<feature type="compositionally biased region" description="Basic and acidic residues" evidence="5">
    <location>
        <begin position="1"/>
        <end position="13"/>
    </location>
</feature>
<dbReference type="AlphaFoldDB" id="A0A5N5SNE5"/>
<dbReference type="Proteomes" id="UP000326759">
    <property type="component" value="Unassembled WGS sequence"/>
</dbReference>